<dbReference type="EMBL" id="JRRC01497634">
    <property type="protein sequence ID" value="KHG08431.1"/>
    <property type="molecule type" value="Genomic_DNA"/>
</dbReference>
<dbReference type="GO" id="GO:0008168">
    <property type="term" value="F:methyltransferase activity"/>
    <property type="evidence" value="ECO:0007669"/>
    <property type="project" value="UniProtKB-KW"/>
</dbReference>
<proteinExistence type="predicted"/>
<evidence type="ECO:0000313" key="2">
    <source>
        <dbReference type="Proteomes" id="UP000032142"/>
    </source>
</evidence>
<keyword evidence="1" id="KW-0808">Transferase</keyword>
<accession>A0A0B0NBK0</accession>
<name>A0A0B0NBK0_GOSAR</name>
<protein>
    <submittedName>
        <fullName evidence="1">tRNA (Uracil-O(2)-)-methyltransferase</fullName>
    </submittedName>
</protein>
<dbReference type="AlphaFoldDB" id="A0A0B0NBK0"/>
<organism evidence="1 2">
    <name type="scientific">Gossypium arboreum</name>
    <name type="common">Tree cotton</name>
    <name type="synonym">Gossypium nanking</name>
    <dbReference type="NCBI Taxonomy" id="29729"/>
    <lineage>
        <taxon>Eukaryota</taxon>
        <taxon>Viridiplantae</taxon>
        <taxon>Streptophyta</taxon>
        <taxon>Embryophyta</taxon>
        <taxon>Tracheophyta</taxon>
        <taxon>Spermatophyta</taxon>
        <taxon>Magnoliopsida</taxon>
        <taxon>eudicotyledons</taxon>
        <taxon>Gunneridae</taxon>
        <taxon>Pentapetalae</taxon>
        <taxon>rosids</taxon>
        <taxon>malvids</taxon>
        <taxon>Malvales</taxon>
        <taxon>Malvaceae</taxon>
        <taxon>Malvoideae</taxon>
        <taxon>Gossypium</taxon>
    </lineage>
</organism>
<keyword evidence="2" id="KW-1185">Reference proteome</keyword>
<reference evidence="2" key="1">
    <citation type="submission" date="2014-09" db="EMBL/GenBank/DDBJ databases">
        <authorList>
            <person name="Mudge J."/>
            <person name="Ramaraj T."/>
            <person name="Lindquist I.E."/>
            <person name="Bharti A.K."/>
            <person name="Sundararajan A."/>
            <person name="Cameron C.T."/>
            <person name="Woodward J.E."/>
            <person name="May G.D."/>
            <person name="Brubaker C."/>
            <person name="Broadhvest J."/>
            <person name="Wilkins T.A."/>
        </authorList>
    </citation>
    <scope>NUCLEOTIDE SEQUENCE</scope>
    <source>
        <strain evidence="2">cv. AKA8401</strain>
    </source>
</reference>
<sequence>MIISFHIFIISFKITRETIWNTKRYSISLTQEGKLPMPCPRHGLTLALISMSMPCSKHGLTLALIMWPMPCPRHGLTLAFIMWPMSCPRHGLTLTLIMWPMSCPKHSLTLAHISPKCNGIDIQYIPRFNREFTILNFIMHYS</sequence>
<evidence type="ECO:0000313" key="1">
    <source>
        <dbReference type="EMBL" id="KHG08431.1"/>
    </source>
</evidence>
<comment type="caution">
    <text evidence="1">The sequence shown here is derived from an EMBL/GenBank/DDBJ whole genome shotgun (WGS) entry which is preliminary data.</text>
</comment>
<keyword evidence="1" id="KW-0489">Methyltransferase</keyword>
<dbReference type="Proteomes" id="UP000032142">
    <property type="component" value="Unassembled WGS sequence"/>
</dbReference>
<gene>
    <name evidence="1" type="ORF">F383_35836</name>
</gene>
<dbReference type="GO" id="GO:0032259">
    <property type="term" value="P:methylation"/>
    <property type="evidence" value="ECO:0007669"/>
    <property type="project" value="UniProtKB-KW"/>
</dbReference>